<proteinExistence type="predicted"/>
<evidence type="ECO:0000313" key="3">
    <source>
        <dbReference type="EMBL" id="MBE5038760.1"/>
    </source>
</evidence>
<feature type="compositionally biased region" description="Low complexity" evidence="1">
    <location>
        <begin position="29"/>
        <end position="44"/>
    </location>
</feature>
<name>A0ABR9R6V0_9FIRM</name>
<keyword evidence="4" id="KW-1185">Reference proteome</keyword>
<protein>
    <recommendedName>
        <fullName evidence="5">DUF5050 domain-containing protein</fullName>
    </recommendedName>
</protein>
<reference evidence="3 4" key="1">
    <citation type="submission" date="2020-10" db="EMBL/GenBank/DDBJ databases">
        <title>ChiBAC.</title>
        <authorList>
            <person name="Zenner C."/>
            <person name="Hitch T.C.A."/>
            <person name="Clavel T."/>
        </authorList>
    </citation>
    <scope>NUCLEOTIDE SEQUENCE [LARGE SCALE GENOMIC DNA]</scope>
    <source>
        <strain evidence="3 4">DSM 109015</strain>
    </source>
</reference>
<accession>A0ABR9R6V0</accession>
<evidence type="ECO:0008006" key="5">
    <source>
        <dbReference type="Google" id="ProtNLM"/>
    </source>
</evidence>
<feature type="signal peptide" evidence="2">
    <location>
        <begin position="1"/>
        <end position="29"/>
    </location>
</feature>
<dbReference type="Proteomes" id="UP000768567">
    <property type="component" value="Unassembled WGS sequence"/>
</dbReference>
<comment type="caution">
    <text evidence="3">The sequence shown here is derived from an EMBL/GenBank/DDBJ whole genome shotgun (WGS) entry which is preliminary data.</text>
</comment>
<dbReference type="RefSeq" id="WP_193503242.1">
    <property type="nucleotide sequence ID" value="NZ_JADCKC010000004.1"/>
</dbReference>
<evidence type="ECO:0000256" key="2">
    <source>
        <dbReference type="SAM" id="SignalP"/>
    </source>
</evidence>
<dbReference type="PROSITE" id="PS51257">
    <property type="entry name" value="PROKAR_LIPOPROTEIN"/>
    <property type="match status" value="1"/>
</dbReference>
<evidence type="ECO:0000256" key="1">
    <source>
        <dbReference type="SAM" id="MobiDB-lite"/>
    </source>
</evidence>
<organism evidence="3 4">
    <name type="scientific">Gemmiger gallinarum</name>
    <dbReference type="NCBI Taxonomy" id="2779354"/>
    <lineage>
        <taxon>Bacteria</taxon>
        <taxon>Bacillati</taxon>
        <taxon>Bacillota</taxon>
        <taxon>Clostridia</taxon>
        <taxon>Eubacteriales</taxon>
        <taxon>Gemmiger</taxon>
    </lineage>
</organism>
<feature type="region of interest" description="Disordered" evidence="1">
    <location>
        <begin position="29"/>
        <end position="58"/>
    </location>
</feature>
<feature type="chain" id="PRO_5046227806" description="DUF5050 domain-containing protein" evidence="2">
    <location>
        <begin position="30"/>
        <end position="459"/>
    </location>
</feature>
<sequence>MKLYSKYPAALTGVLLSFACLLSACSAPAGDSGASDAGAVSSGGTTSREESASPESGAEPVAAGFVTLTRDQYSTLGCGNEQGYYEVLYGESGGANICYIDYATQQEVYLCAAPNCSHDREGCTAWIDPEEGSYIPLVSGDHLLLVHITYGAEAPERAIPHIDEANLDGSDRRTLVSFAPNERLKSVFAANGSQLVCALDAVNPDDLEDTNATLKLVLIDLETGERRDFYEQAVQIGGTEPTFLGVTENGYCLLREQFTAKSEEDFPGQEWSDIQQEIQRSNQYTCTMIPVGGSGPAGTFSYSGRVYDLLCSDGLYYFDCDSRKVMRVSVPDGSTEELAALPDVGAESAYLDGKLGDWFLLSQRYYETREDVSYPVANDCCYALNVQTGEVRELTIRQEVGADRRMATMLGQTAHDVLLITDSDVPETAYHYGCRYALISREDYLNSNADALRPIAFLF</sequence>
<dbReference type="EMBL" id="JADCKC010000004">
    <property type="protein sequence ID" value="MBE5038760.1"/>
    <property type="molecule type" value="Genomic_DNA"/>
</dbReference>
<keyword evidence="2" id="KW-0732">Signal</keyword>
<evidence type="ECO:0000313" key="4">
    <source>
        <dbReference type="Proteomes" id="UP000768567"/>
    </source>
</evidence>
<gene>
    <name evidence="3" type="ORF">INF35_13275</name>
</gene>